<sequence length="318" mass="35793">MRLAVSLKQALPDWAKEASRPAIRAVGRSTSRLRPLPDYLIIGTKRGGTTSLYKYLLQHPNVVPMWPGVENAKKTHYLDLNVDRGEGWYRAHFPTVVQRRRVERRTGAPAVTGEAAPYYVFHPLVLDRVLETLPAVKVVVLLRNPVDRIWSHHRERVNAGTESLPFREALDAEAGRLAGEAERIRSEPGYRSERHDYCSYLARGRYLEHLGPWLDALHPDRLHVVRSEDLYQAPGPCLAAVHAFLGLPELPPTTKHRFNHLPSSSMPAAERERLADYYEPHVAALEARLGRSFGWDLRGGGLLESATTRPAAVRPAGR</sequence>
<gene>
    <name evidence="4" type="ORF">GCM10023340_04190</name>
</gene>
<dbReference type="Gene3D" id="3.40.50.300">
    <property type="entry name" value="P-loop containing nucleotide triphosphate hydrolases"/>
    <property type="match status" value="1"/>
</dbReference>
<evidence type="ECO:0000256" key="2">
    <source>
        <dbReference type="ARBA" id="ARBA00023180"/>
    </source>
</evidence>
<dbReference type="RefSeq" id="WP_345454043.1">
    <property type="nucleotide sequence ID" value="NZ_BAABKG010000001.1"/>
</dbReference>
<dbReference type="EMBL" id="BAABKG010000001">
    <property type="protein sequence ID" value="GAA5141819.1"/>
    <property type="molecule type" value="Genomic_DNA"/>
</dbReference>
<evidence type="ECO:0000313" key="5">
    <source>
        <dbReference type="Proteomes" id="UP001500221"/>
    </source>
</evidence>
<dbReference type="PANTHER" id="PTHR10605">
    <property type="entry name" value="HEPARAN SULFATE SULFOTRANSFERASE"/>
    <property type="match status" value="1"/>
</dbReference>
<dbReference type="InterPro" id="IPR037359">
    <property type="entry name" value="NST/OST"/>
</dbReference>
<protein>
    <recommendedName>
        <fullName evidence="3">Sulfotransferase domain-containing protein</fullName>
    </recommendedName>
</protein>
<name>A0ABP9PDD0_9ACTN</name>
<feature type="domain" description="Sulfotransferase" evidence="3">
    <location>
        <begin position="37"/>
        <end position="256"/>
    </location>
</feature>
<dbReference type="Proteomes" id="UP001500221">
    <property type="component" value="Unassembled WGS sequence"/>
</dbReference>
<keyword evidence="2" id="KW-0325">Glycoprotein</keyword>
<dbReference type="Pfam" id="PF00685">
    <property type="entry name" value="Sulfotransfer_1"/>
    <property type="match status" value="1"/>
</dbReference>
<comment type="caution">
    <text evidence="4">The sequence shown here is derived from an EMBL/GenBank/DDBJ whole genome shotgun (WGS) entry which is preliminary data.</text>
</comment>
<evidence type="ECO:0000259" key="3">
    <source>
        <dbReference type="Pfam" id="PF00685"/>
    </source>
</evidence>
<dbReference type="SUPFAM" id="SSF52540">
    <property type="entry name" value="P-loop containing nucleoside triphosphate hydrolases"/>
    <property type="match status" value="1"/>
</dbReference>
<keyword evidence="1" id="KW-0808">Transferase</keyword>
<reference evidence="5" key="1">
    <citation type="journal article" date="2019" name="Int. J. Syst. Evol. Microbiol.">
        <title>The Global Catalogue of Microorganisms (GCM) 10K type strain sequencing project: providing services to taxonomists for standard genome sequencing and annotation.</title>
        <authorList>
            <consortium name="The Broad Institute Genomics Platform"/>
            <consortium name="The Broad Institute Genome Sequencing Center for Infectious Disease"/>
            <person name="Wu L."/>
            <person name="Ma J."/>
        </authorList>
    </citation>
    <scope>NUCLEOTIDE SEQUENCE [LARGE SCALE GENOMIC DNA]</scope>
    <source>
        <strain evidence="5">JCM 18459</strain>
    </source>
</reference>
<accession>A0ABP9PDD0</accession>
<dbReference type="InterPro" id="IPR000863">
    <property type="entry name" value="Sulfotransferase_dom"/>
</dbReference>
<evidence type="ECO:0000313" key="4">
    <source>
        <dbReference type="EMBL" id="GAA5141819.1"/>
    </source>
</evidence>
<organism evidence="4 5">
    <name type="scientific">Nocardioides marinquilinus</name>
    <dbReference type="NCBI Taxonomy" id="1210400"/>
    <lineage>
        <taxon>Bacteria</taxon>
        <taxon>Bacillati</taxon>
        <taxon>Actinomycetota</taxon>
        <taxon>Actinomycetes</taxon>
        <taxon>Propionibacteriales</taxon>
        <taxon>Nocardioidaceae</taxon>
        <taxon>Nocardioides</taxon>
    </lineage>
</organism>
<proteinExistence type="predicted"/>
<keyword evidence="5" id="KW-1185">Reference proteome</keyword>
<dbReference type="PANTHER" id="PTHR10605:SF56">
    <property type="entry name" value="BIFUNCTIONAL HEPARAN SULFATE N-DEACETYLASE_N-SULFOTRANSFERASE"/>
    <property type="match status" value="1"/>
</dbReference>
<dbReference type="InterPro" id="IPR027417">
    <property type="entry name" value="P-loop_NTPase"/>
</dbReference>
<evidence type="ECO:0000256" key="1">
    <source>
        <dbReference type="ARBA" id="ARBA00022679"/>
    </source>
</evidence>